<dbReference type="Proteomes" id="UP000219338">
    <property type="component" value="Unassembled WGS sequence"/>
</dbReference>
<name>A0A284S031_ARMOS</name>
<keyword evidence="2" id="KW-1185">Reference proteome</keyword>
<reference evidence="2" key="1">
    <citation type="journal article" date="2017" name="Nat. Ecol. Evol.">
        <title>Genome expansion and lineage-specific genetic innovations in the forest pathogenic fungi Armillaria.</title>
        <authorList>
            <person name="Sipos G."/>
            <person name="Prasanna A.N."/>
            <person name="Walter M.C."/>
            <person name="O'Connor E."/>
            <person name="Balint B."/>
            <person name="Krizsan K."/>
            <person name="Kiss B."/>
            <person name="Hess J."/>
            <person name="Varga T."/>
            <person name="Slot J."/>
            <person name="Riley R."/>
            <person name="Boka B."/>
            <person name="Rigling D."/>
            <person name="Barry K."/>
            <person name="Lee J."/>
            <person name="Mihaltcheva S."/>
            <person name="LaButti K."/>
            <person name="Lipzen A."/>
            <person name="Waldron R."/>
            <person name="Moloney N.M."/>
            <person name="Sperisen C."/>
            <person name="Kredics L."/>
            <person name="Vagvoelgyi C."/>
            <person name="Patrignani A."/>
            <person name="Fitzpatrick D."/>
            <person name="Nagy I."/>
            <person name="Doyle S."/>
            <person name="Anderson J.B."/>
            <person name="Grigoriev I.V."/>
            <person name="Gueldener U."/>
            <person name="Muensterkoetter M."/>
            <person name="Nagy L.G."/>
        </authorList>
    </citation>
    <scope>NUCLEOTIDE SEQUENCE [LARGE SCALE GENOMIC DNA]</scope>
    <source>
        <strain evidence="2">C18/9</strain>
    </source>
</reference>
<proteinExistence type="predicted"/>
<organism evidence="1 2">
    <name type="scientific">Armillaria ostoyae</name>
    <name type="common">Armillaria root rot fungus</name>
    <dbReference type="NCBI Taxonomy" id="47428"/>
    <lineage>
        <taxon>Eukaryota</taxon>
        <taxon>Fungi</taxon>
        <taxon>Dikarya</taxon>
        <taxon>Basidiomycota</taxon>
        <taxon>Agaricomycotina</taxon>
        <taxon>Agaricomycetes</taxon>
        <taxon>Agaricomycetidae</taxon>
        <taxon>Agaricales</taxon>
        <taxon>Marasmiineae</taxon>
        <taxon>Physalacriaceae</taxon>
        <taxon>Armillaria</taxon>
    </lineage>
</organism>
<gene>
    <name evidence="1" type="ORF">ARMOST_17793</name>
</gene>
<accession>A0A284S031</accession>
<evidence type="ECO:0000313" key="1">
    <source>
        <dbReference type="EMBL" id="SJL14337.1"/>
    </source>
</evidence>
<evidence type="ECO:0000313" key="2">
    <source>
        <dbReference type="Proteomes" id="UP000219338"/>
    </source>
</evidence>
<dbReference type="EMBL" id="FUEG01000023">
    <property type="protein sequence ID" value="SJL14337.1"/>
    <property type="molecule type" value="Genomic_DNA"/>
</dbReference>
<dbReference type="AlphaFoldDB" id="A0A284S031"/>
<protein>
    <submittedName>
        <fullName evidence="1">Uncharacterized protein</fullName>
    </submittedName>
</protein>
<sequence length="193" mass="21751">MLRYRWMGPEKSESSTPIFSMKDWKDITSHEWVAAIASVERWAAVQLYMGYVKAGVLNSEHDVEDFKSYRVDAIGYQDSVPRVDLGDQTFPTTDHQCIIDDFFYSAWDLESGQSDIEERFGRNARIRHRAGGGRNGRDIPVSTSHEEGGMLIIHSDIAVVQYVMSSPPGCMTLSGQEPFDMNPYASKEQSQGS</sequence>